<organism evidence="2 3">
    <name type="scientific">Pseudocercospora fuligena</name>
    <dbReference type="NCBI Taxonomy" id="685502"/>
    <lineage>
        <taxon>Eukaryota</taxon>
        <taxon>Fungi</taxon>
        <taxon>Dikarya</taxon>
        <taxon>Ascomycota</taxon>
        <taxon>Pezizomycotina</taxon>
        <taxon>Dothideomycetes</taxon>
        <taxon>Dothideomycetidae</taxon>
        <taxon>Mycosphaerellales</taxon>
        <taxon>Mycosphaerellaceae</taxon>
        <taxon>Pseudocercospora</taxon>
    </lineage>
</organism>
<dbReference type="AlphaFoldDB" id="A0A8H6VMS3"/>
<sequence>MAGPTAVKPSPSPSAAEAYRPVIQLLERLRNEPKYSDLTIECDGVSFPVHRNIVCPQSSFFAKACDGPWEEASTRKISLREDHPRAVAAMIDFMYLRNYDDQMGVSDVETIYAMKLNVLNFTIADKYEIKPLGNLATEKFCALAEKEWNTAAFAEAIRELWENAPEGARKMKDKVIEVSFIHARDLLTKESGEAFRKVVGDLTAFGTQFQLATMDRIEKLAGGGVSSFICNNCWRNFKAPVDCVRCCYCGAAGHDIRKTSRF</sequence>
<dbReference type="PANTHER" id="PTHR47843">
    <property type="entry name" value="BTB DOMAIN-CONTAINING PROTEIN-RELATED"/>
    <property type="match status" value="1"/>
</dbReference>
<dbReference type="InterPro" id="IPR011333">
    <property type="entry name" value="SKP1/BTB/POZ_sf"/>
</dbReference>
<name>A0A8H6VMS3_9PEZI</name>
<reference evidence="2" key="1">
    <citation type="submission" date="2020-04" db="EMBL/GenBank/DDBJ databases">
        <title>Draft genome resource of the tomato pathogen Pseudocercospora fuligena.</title>
        <authorList>
            <person name="Zaccaron A."/>
        </authorList>
    </citation>
    <scope>NUCLEOTIDE SEQUENCE</scope>
    <source>
        <strain evidence="2">PF001</strain>
    </source>
</reference>
<evidence type="ECO:0000259" key="1">
    <source>
        <dbReference type="PROSITE" id="PS50097"/>
    </source>
</evidence>
<keyword evidence="3" id="KW-1185">Reference proteome</keyword>
<evidence type="ECO:0000313" key="2">
    <source>
        <dbReference type="EMBL" id="KAF7192440.1"/>
    </source>
</evidence>
<dbReference type="Proteomes" id="UP000660729">
    <property type="component" value="Unassembled WGS sequence"/>
</dbReference>
<dbReference type="SUPFAM" id="SSF54695">
    <property type="entry name" value="POZ domain"/>
    <property type="match status" value="1"/>
</dbReference>
<evidence type="ECO:0000313" key="3">
    <source>
        <dbReference type="Proteomes" id="UP000660729"/>
    </source>
</evidence>
<dbReference type="Gene3D" id="3.30.710.10">
    <property type="entry name" value="Potassium Channel Kv1.1, Chain A"/>
    <property type="match status" value="1"/>
</dbReference>
<proteinExistence type="predicted"/>
<dbReference type="OrthoDB" id="3649185at2759"/>
<protein>
    <submittedName>
        <fullName evidence="2">Kelch-like protein 30</fullName>
    </submittedName>
</protein>
<dbReference type="CDD" id="cd18186">
    <property type="entry name" value="BTB_POZ_ZBTB_KLHL-like"/>
    <property type="match status" value="1"/>
</dbReference>
<dbReference type="Pfam" id="PF00651">
    <property type="entry name" value="BTB"/>
    <property type="match status" value="1"/>
</dbReference>
<dbReference type="PANTHER" id="PTHR47843:SF5">
    <property type="entry name" value="BTB_POZ DOMAIN PROTEIN"/>
    <property type="match status" value="1"/>
</dbReference>
<feature type="domain" description="BTB" evidence="1">
    <location>
        <begin position="36"/>
        <end position="95"/>
    </location>
</feature>
<comment type="caution">
    <text evidence="2">The sequence shown here is derived from an EMBL/GenBank/DDBJ whole genome shotgun (WGS) entry which is preliminary data.</text>
</comment>
<dbReference type="PROSITE" id="PS50097">
    <property type="entry name" value="BTB"/>
    <property type="match status" value="1"/>
</dbReference>
<gene>
    <name evidence="2" type="ORF">HII31_06215</name>
</gene>
<accession>A0A8H6VMS3</accession>
<dbReference type="InterPro" id="IPR000210">
    <property type="entry name" value="BTB/POZ_dom"/>
</dbReference>
<dbReference type="EMBL" id="JABCIY010000131">
    <property type="protein sequence ID" value="KAF7192440.1"/>
    <property type="molecule type" value="Genomic_DNA"/>
</dbReference>